<reference evidence="1 2" key="1">
    <citation type="submission" date="2018-10" db="EMBL/GenBank/DDBJ databases">
        <title>Isolation of pseudouridimycin from Streptomyces albus DSM 40763.</title>
        <authorList>
            <person name="Rosenqvist P."/>
            <person name="Metsae-Ketelae M."/>
            <person name="Virta P."/>
        </authorList>
    </citation>
    <scope>NUCLEOTIDE SEQUENCE [LARGE SCALE GENOMIC DNA]</scope>
    <source>
        <strain evidence="1 2">DSM 40763</strain>
    </source>
</reference>
<dbReference type="InterPro" id="IPR041698">
    <property type="entry name" value="Methyltransf_25"/>
</dbReference>
<dbReference type="RefSeq" id="WP_016467255.1">
    <property type="nucleotide sequence ID" value="NZ_BBQG01000065.1"/>
</dbReference>
<evidence type="ECO:0000313" key="2">
    <source>
        <dbReference type="Proteomes" id="UP000298111"/>
    </source>
</evidence>
<accession>A0A6C1BVT6</accession>
<dbReference type="GO" id="GO:0032259">
    <property type="term" value="P:methylation"/>
    <property type="evidence" value="ECO:0007669"/>
    <property type="project" value="UniProtKB-KW"/>
</dbReference>
<keyword evidence="1" id="KW-0489">Methyltransferase</keyword>
<dbReference type="PANTHER" id="PTHR43464:SF23">
    <property type="entry name" value="JUVENILE HORMONE ACID O-METHYLTRANSFERASE"/>
    <property type="match status" value="1"/>
</dbReference>
<dbReference type="Pfam" id="PF13649">
    <property type="entry name" value="Methyltransf_25"/>
    <property type="match status" value="1"/>
</dbReference>
<dbReference type="Proteomes" id="UP000298111">
    <property type="component" value="Unassembled WGS sequence"/>
</dbReference>
<dbReference type="Gene3D" id="3.40.50.150">
    <property type="entry name" value="Vaccinia Virus protein VP39"/>
    <property type="match status" value="1"/>
</dbReference>
<dbReference type="PANTHER" id="PTHR43464">
    <property type="entry name" value="METHYLTRANSFERASE"/>
    <property type="match status" value="1"/>
</dbReference>
<evidence type="ECO:0000313" key="1">
    <source>
        <dbReference type="EMBL" id="TGG74651.1"/>
    </source>
</evidence>
<comment type="caution">
    <text evidence="1">The sequence shown here is derived from an EMBL/GenBank/DDBJ whole genome shotgun (WGS) entry which is preliminary data.</text>
</comment>
<dbReference type="AlphaFoldDB" id="A0A6C1BVT6"/>
<dbReference type="EMBL" id="RCIY01000120">
    <property type="protein sequence ID" value="TGG74651.1"/>
    <property type="molecule type" value="Genomic_DNA"/>
</dbReference>
<organism evidence="1 2">
    <name type="scientific">Streptomyces albus</name>
    <dbReference type="NCBI Taxonomy" id="1888"/>
    <lineage>
        <taxon>Bacteria</taxon>
        <taxon>Bacillati</taxon>
        <taxon>Actinomycetota</taxon>
        <taxon>Actinomycetes</taxon>
        <taxon>Kitasatosporales</taxon>
        <taxon>Streptomycetaceae</taxon>
        <taxon>Streptomyces</taxon>
    </lineage>
</organism>
<proteinExistence type="predicted"/>
<gene>
    <name evidence="1" type="ORF">D8771_34170</name>
</gene>
<dbReference type="GO" id="GO:0010420">
    <property type="term" value="F:polyprenyldihydroxybenzoate methyltransferase activity"/>
    <property type="evidence" value="ECO:0007669"/>
    <property type="project" value="TreeGrafter"/>
</dbReference>
<dbReference type="GeneID" id="75185401"/>
<name>A0A6C1BVT6_9ACTN</name>
<dbReference type="SUPFAM" id="SSF53335">
    <property type="entry name" value="S-adenosyl-L-methionine-dependent methyltransferases"/>
    <property type="match status" value="1"/>
</dbReference>
<dbReference type="CDD" id="cd02440">
    <property type="entry name" value="AdoMet_MTases"/>
    <property type="match status" value="1"/>
</dbReference>
<sequence>MARQQYDDIGETYEGVKTLPLARYVEIPGFTGMLGRLGGRSVLDLACGTGFYTRQARRLGAGDVLGVDISREMVTAARAIEEREPLGIRYDVLDAGALPEPERPFDVATAVYLLNYADDEETLARMCHGIHRSLAPGGELLALTQNPDFRFDGPDTAKYGFTYTPCGTTPVGPRVHIEALLDPPVAFDTNYPLRPVYERCLKAAGFDEVTWVPLQVPAPAAHPFGAGFWDDFAANPPLIMLRCRK</sequence>
<protein>
    <submittedName>
        <fullName evidence="1">Class I SAM-dependent methyltransferase</fullName>
    </submittedName>
</protein>
<keyword evidence="1" id="KW-0808">Transferase</keyword>
<dbReference type="InterPro" id="IPR029063">
    <property type="entry name" value="SAM-dependent_MTases_sf"/>
</dbReference>